<sequence length="129" mass="14795">MTTVIEQDGQQERFSFNETGNFVELNGKYYLRYLEHQQGHSTPVQFRLDDQVHLHRSGELTTLLNFDLAAPTATRYRTQYGIISLEVQTSRLEKEIDPTIPAGQLKVDYSLVTAGQTVGSYQLRLQFQP</sequence>
<name>A0A0R1WAQ5_9LACO</name>
<evidence type="ECO:0000313" key="1">
    <source>
        <dbReference type="EMBL" id="KRM15024.1"/>
    </source>
</evidence>
<evidence type="ECO:0000313" key="2">
    <source>
        <dbReference type="Proteomes" id="UP000050973"/>
    </source>
</evidence>
<dbReference type="RefSeq" id="WP_003715050.1">
    <property type="nucleotide sequence ID" value="NZ_AZGE01000017.1"/>
</dbReference>
<dbReference type="Proteomes" id="UP000050973">
    <property type="component" value="Unassembled WGS sequence"/>
</dbReference>
<protein>
    <recommendedName>
        <fullName evidence="3">DUF1934 domain-containing protein</fullName>
    </recommendedName>
</protein>
<proteinExistence type="predicted"/>
<dbReference type="Gene3D" id="2.40.128.20">
    <property type="match status" value="1"/>
</dbReference>
<dbReference type="InterPro" id="IPR012674">
    <property type="entry name" value="Calycin"/>
</dbReference>
<dbReference type="SUPFAM" id="SSF50814">
    <property type="entry name" value="Lipocalins"/>
    <property type="match status" value="1"/>
</dbReference>
<comment type="caution">
    <text evidence="1">The sequence shown here is derived from an EMBL/GenBank/DDBJ whole genome shotgun (WGS) entry which is preliminary data.</text>
</comment>
<reference evidence="1 2" key="1">
    <citation type="journal article" date="2015" name="Genome Announc.">
        <title>Expanding the biotechnology potential of lactobacilli through comparative genomics of 213 strains and associated genera.</title>
        <authorList>
            <person name="Sun Z."/>
            <person name="Harris H.M."/>
            <person name="McCann A."/>
            <person name="Guo C."/>
            <person name="Argimon S."/>
            <person name="Zhang W."/>
            <person name="Yang X."/>
            <person name="Jeffery I.B."/>
            <person name="Cooney J.C."/>
            <person name="Kagawa T.F."/>
            <person name="Liu W."/>
            <person name="Song Y."/>
            <person name="Salvetti E."/>
            <person name="Wrobel A."/>
            <person name="Rasinkangas P."/>
            <person name="Parkhill J."/>
            <person name="Rea M.C."/>
            <person name="O'Sullivan O."/>
            <person name="Ritari J."/>
            <person name="Douillard F.P."/>
            <person name="Paul Ross R."/>
            <person name="Yang R."/>
            <person name="Briner A.E."/>
            <person name="Felis G.E."/>
            <person name="de Vos W.M."/>
            <person name="Barrangou R."/>
            <person name="Klaenhammer T.R."/>
            <person name="Caufield P.W."/>
            <person name="Cui Y."/>
            <person name="Zhang H."/>
            <person name="O'Toole P.W."/>
        </authorList>
    </citation>
    <scope>NUCLEOTIDE SEQUENCE [LARGE SCALE GENOMIC DNA]</scope>
    <source>
        <strain evidence="1 2">DSM 4864</strain>
    </source>
</reference>
<dbReference type="Pfam" id="PF09148">
    <property type="entry name" value="DUF1934"/>
    <property type="match status" value="1"/>
</dbReference>
<dbReference type="PATRIC" id="fig|1423779.3.peg.582"/>
<evidence type="ECO:0008006" key="3">
    <source>
        <dbReference type="Google" id="ProtNLM"/>
    </source>
</evidence>
<accession>A0A0R1WAQ5</accession>
<dbReference type="InterPro" id="IPR015231">
    <property type="entry name" value="DUF1934"/>
</dbReference>
<dbReference type="EMBL" id="AZGE01000017">
    <property type="protein sequence ID" value="KRM15024.1"/>
    <property type="molecule type" value="Genomic_DNA"/>
</dbReference>
<gene>
    <name evidence="1" type="ORF">FC49_GL000573</name>
</gene>
<organism evidence="1 2">
    <name type="scientific">Limosilactobacillus oris DSM 4864</name>
    <dbReference type="NCBI Taxonomy" id="1423779"/>
    <lineage>
        <taxon>Bacteria</taxon>
        <taxon>Bacillati</taxon>
        <taxon>Bacillota</taxon>
        <taxon>Bacilli</taxon>
        <taxon>Lactobacillales</taxon>
        <taxon>Lactobacillaceae</taxon>
        <taxon>Limosilactobacillus</taxon>
    </lineage>
</organism>
<dbReference type="AlphaFoldDB" id="A0A0R1WAQ5"/>